<accession>A0ABQ8GXA5</accession>
<reference evidence="1 2" key="1">
    <citation type="journal article" date="2021" name="Nat. Commun.">
        <title>Genetic determinants of endophytism in the Arabidopsis root mycobiome.</title>
        <authorList>
            <person name="Mesny F."/>
            <person name="Miyauchi S."/>
            <person name="Thiergart T."/>
            <person name="Pickel B."/>
            <person name="Atanasova L."/>
            <person name="Karlsson M."/>
            <person name="Huettel B."/>
            <person name="Barry K.W."/>
            <person name="Haridas S."/>
            <person name="Chen C."/>
            <person name="Bauer D."/>
            <person name="Andreopoulos W."/>
            <person name="Pangilinan J."/>
            <person name="LaButti K."/>
            <person name="Riley R."/>
            <person name="Lipzen A."/>
            <person name="Clum A."/>
            <person name="Drula E."/>
            <person name="Henrissat B."/>
            <person name="Kohler A."/>
            <person name="Grigoriev I.V."/>
            <person name="Martin F.M."/>
            <person name="Hacquard S."/>
        </authorList>
    </citation>
    <scope>NUCLEOTIDE SEQUENCE [LARGE SCALE GENOMIC DNA]</scope>
    <source>
        <strain evidence="1 2">MPI-SDFR-AT-0080</strain>
    </source>
</reference>
<dbReference type="EMBL" id="JAGTJR010000001">
    <property type="protein sequence ID" value="KAH7064992.1"/>
    <property type="molecule type" value="Genomic_DNA"/>
</dbReference>
<organism evidence="1 2">
    <name type="scientific">Macrophomina phaseolina</name>
    <dbReference type="NCBI Taxonomy" id="35725"/>
    <lineage>
        <taxon>Eukaryota</taxon>
        <taxon>Fungi</taxon>
        <taxon>Dikarya</taxon>
        <taxon>Ascomycota</taxon>
        <taxon>Pezizomycotina</taxon>
        <taxon>Dothideomycetes</taxon>
        <taxon>Dothideomycetes incertae sedis</taxon>
        <taxon>Botryosphaeriales</taxon>
        <taxon>Botryosphaeriaceae</taxon>
        <taxon>Macrophomina</taxon>
    </lineage>
</organism>
<gene>
    <name evidence="1" type="ORF">B0J12DRAFT_560169</name>
</gene>
<name>A0ABQ8GXA5_9PEZI</name>
<sequence length="233" mass="26906">MIIKRPLPNAVTYDLSSSAQTTITLPTGSSWKSGLHWHEHHVEYLRVVRGRVRVRLGDTVSVHSAASDEVGPNKHKTAEIRISKNMRHEWSRAEFDGEDVVVVERTEPADGEKAIFFWNLNGVILDGQEDSEAQMSELKGGKKSFAALLQRTVREVWVILNVFVIFRALDNFPVLVGFPEPYRALDRVLTHLILRLVGILAGIWRIEPVRRRYTPEFAFRKWEERTKRQRKQE</sequence>
<comment type="caution">
    <text evidence="1">The sequence shown here is derived from an EMBL/GenBank/DDBJ whole genome shotgun (WGS) entry which is preliminary data.</text>
</comment>
<protein>
    <recommendedName>
        <fullName evidence="3">Cupin RmlC-type</fullName>
    </recommendedName>
</protein>
<dbReference type="InterPro" id="IPR011051">
    <property type="entry name" value="RmlC_Cupin_sf"/>
</dbReference>
<proteinExistence type="predicted"/>
<evidence type="ECO:0000313" key="1">
    <source>
        <dbReference type="EMBL" id="KAH7064992.1"/>
    </source>
</evidence>
<dbReference type="SUPFAM" id="SSF51182">
    <property type="entry name" value="RmlC-like cupins"/>
    <property type="match status" value="1"/>
</dbReference>
<evidence type="ECO:0000313" key="2">
    <source>
        <dbReference type="Proteomes" id="UP000774617"/>
    </source>
</evidence>
<dbReference type="Proteomes" id="UP000774617">
    <property type="component" value="Unassembled WGS sequence"/>
</dbReference>
<keyword evidence="2" id="KW-1185">Reference proteome</keyword>
<evidence type="ECO:0008006" key="3">
    <source>
        <dbReference type="Google" id="ProtNLM"/>
    </source>
</evidence>